<gene>
    <name evidence="1" type="ORF">UQ64_21685</name>
</gene>
<name>A0A0W1AVC9_9BACL</name>
<dbReference type="Proteomes" id="UP000054709">
    <property type="component" value="Unassembled WGS sequence"/>
</dbReference>
<dbReference type="Gene3D" id="3.30.460.10">
    <property type="entry name" value="Beta Polymerase, domain 2"/>
    <property type="match status" value="1"/>
</dbReference>
<dbReference type="InterPro" id="IPR007344">
    <property type="entry name" value="GrpB/CoaE"/>
</dbReference>
<proteinExistence type="predicted"/>
<dbReference type="EMBL" id="LCZJ02000029">
    <property type="protein sequence ID" value="KTD85253.1"/>
    <property type="molecule type" value="Genomic_DNA"/>
</dbReference>
<accession>A0A0W1AVC9</accession>
<sequence>MFYNEKNQGISHKDAIWMLLSQGTAIFADALIDIHHIGSTSVPRLKAKLIGMRPFVRNIEVIDDFKMQMTELGFELI</sequence>
<keyword evidence="2" id="KW-1185">Reference proteome</keyword>
<evidence type="ECO:0000313" key="1">
    <source>
        <dbReference type="EMBL" id="KTD85253.1"/>
    </source>
</evidence>
<evidence type="ECO:0008006" key="3">
    <source>
        <dbReference type="Google" id="ProtNLM"/>
    </source>
</evidence>
<reference evidence="1 2" key="1">
    <citation type="journal article" date="2015" name="Int. Biodeterior. Biodegradation">
        <title>Physiological and genetic screening methods for the isolation of methyl tert-butyl ether-degrading bacteria for bioremediation purposes.</title>
        <authorList>
            <person name="Guisado I.M."/>
            <person name="Purswani J."/>
            <person name="Gonzalez Lopez J."/>
            <person name="Pozo C."/>
        </authorList>
    </citation>
    <scope>NUCLEOTIDE SEQUENCE [LARGE SCALE GENOMIC DNA]</scope>
    <source>
        <strain evidence="1 2">SH7</strain>
    </source>
</reference>
<evidence type="ECO:0000313" key="2">
    <source>
        <dbReference type="Proteomes" id="UP000054709"/>
    </source>
</evidence>
<dbReference type="OrthoDB" id="9799092at2"/>
<protein>
    <recommendedName>
        <fullName evidence="3">GrpB family protein</fullName>
    </recommendedName>
</protein>
<dbReference type="InterPro" id="IPR043519">
    <property type="entry name" value="NT_sf"/>
</dbReference>
<organism evidence="1 2">
    <name type="scientific">Paenibacillus etheri</name>
    <dbReference type="NCBI Taxonomy" id="1306852"/>
    <lineage>
        <taxon>Bacteria</taxon>
        <taxon>Bacillati</taxon>
        <taxon>Bacillota</taxon>
        <taxon>Bacilli</taxon>
        <taxon>Bacillales</taxon>
        <taxon>Paenibacillaceae</taxon>
        <taxon>Paenibacillus</taxon>
    </lineage>
</organism>
<dbReference type="SUPFAM" id="SSF81301">
    <property type="entry name" value="Nucleotidyltransferase"/>
    <property type="match status" value="1"/>
</dbReference>
<dbReference type="AlphaFoldDB" id="A0A0W1AVC9"/>
<dbReference type="Pfam" id="PF04229">
    <property type="entry name" value="GrpB"/>
    <property type="match status" value="1"/>
</dbReference>
<comment type="caution">
    <text evidence="1">The sequence shown here is derived from an EMBL/GenBank/DDBJ whole genome shotgun (WGS) entry which is preliminary data.</text>
</comment>